<protein>
    <recommendedName>
        <fullName evidence="4">ANK_REP_REGION domain-containing protein</fullName>
    </recommendedName>
</protein>
<dbReference type="Gene3D" id="1.25.40.20">
    <property type="entry name" value="Ankyrin repeat-containing domain"/>
    <property type="match status" value="1"/>
</dbReference>
<dbReference type="AlphaFoldDB" id="A0ABD1YLK5"/>
<dbReference type="PROSITE" id="PS50088">
    <property type="entry name" value="ANK_REPEAT"/>
    <property type="match status" value="1"/>
</dbReference>
<sequence length="116" mass="13037">MVVSEAQKIEVKEPDLEQAKLSAKDVHRQQEHVYANFWSVSPDRWVTITGNIYALNMFRLQKSIIGIDLNSRDKKENTALLLASTCGHLKAIEILLDASATMDLMNEDGLNCLHIA</sequence>
<feature type="repeat" description="ANK" evidence="1">
    <location>
        <begin position="75"/>
        <end position="107"/>
    </location>
</feature>
<organism evidence="2 3">
    <name type="scientific">Riccia fluitans</name>
    <dbReference type="NCBI Taxonomy" id="41844"/>
    <lineage>
        <taxon>Eukaryota</taxon>
        <taxon>Viridiplantae</taxon>
        <taxon>Streptophyta</taxon>
        <taxon>Embryophyta</taxon>
        <taxon>Marchantiophyta</taxon>
        <taxon>Marchantiopsida</taxon>
        <taxon>Marchantiidae</taxon>
        <taxon>Marchantiales</taxon>
        <taxon>Ricciaceae</taxon>
        <taxon>Riccia</taxon>
    </lineage>
</organism>
<keyword evidence="1" id="KW-0040">ANK repeat</keyword>
<reference evidence="2 3" key="1">
    <citation type="submission" date="2024-09" db="EMBL/GenBank/DDBJ databases">
        <title>Chromosome-scale assembly of Riccia fluitans.</title>
        <authorList>
            <person name="Paukszto L."/>
            <person name="Sawicki J."/>
            <person name="Karawczyk K."/>
            <person name="Piernik-Szablinska J."/>
            <person name="Szczecinska M."/>
            <person name="Mazdziarz M."/>
        </authorList>
    </citation>
    <scope>NUCLEOTIDE SEQUENCE [LARGE SCALE GENOMIC DNA]</scope>
    <source>
        <strain evidence="2">Rf_01</strain>
        <tissue evidence="2">Aerial parts of the thallus</tissue>
    </source>
</reference>
<evidence type="ECO:0000313" key="2">
    <source>
        <dbReference type="EMBL" id="KAL2631530.1"/>
    </source>
</evidence>
<evidence type="ECO:0008006" key="4">
    <source>
        <dbReference type="Google" id="ProtNLM"/>
    </source>
</evidence>
<dbReference type="Proteomes" id="UP001605036">
    <property type="component" value="Unassembled WGS sequence"/>
</dbReference>
<comment type="caution">
    <text evidence="2">The sequence shown here is derived from an EMBL/GenBank/DDBJ whole genome shotgun (WGS) entry which is preliminary data.</text>
</comment>
<dbReference type="InterPro" id="IPR002110">
    <property type="entry name" value="Ankyrin_rpt"/>
</dbReference>
<accession>A0ABD1YLK5</accession>
<evidence type="ECO:0000313" key="3">
    <source>
        <dbReference type="Proteomes" id="UP001605036"/>
    </source>
</evidence>
<gene>
    <name evidence="2" type="ORF">R1flu_016216</name>
</gene>
<dbReference type="Pfam" id="PF12796">
    <property type="entry name" value="Ank_2"/>
    <property type="match status" value="1"/>
</dbReference>
<keyword evidence="3" id="KW-1185">Reference proteome</keyword>
<name>A0ABD1YLK5_9MARC</name>
<proteinExistence type="predicted"/>
<dbReference type="InterPro" id="IPR036770">
    <property type="entry name" value="Ankyrin_rpt-contain_sf"/>
</dbReference>
<dbReference type="SUPFAM" id="SSF48403">
    <property type="entry name" value="Ankyrin repeat"/>
    <property type="match status" value="1"/>
</dbReference>
<evidence type="ECO:0000256" key="1">
    <source>
        <dbReference type="PROSITE-ProRule" id="PRU00023"/>
    </source>
</evidence>
<dbReference type="EMBL" id="JBHFFA010000004">
    <property type="protein sequence ID" value="KAL2631530.1"/>
    <property type="molecule type" value="Genomic_DNA"/>
</dbReference>